<feature type="region of interest" description="Disordered" evidence="2">
    <location>
        <begin position="116"/>
        <end position="143"/>
    </location>
</feature>
<comment type="cofactor">
    <cofactor evidence="1">
        <name>Mn(2+)</name>
        <dbReference type="ChEBI" id="CHEBI:29035"/>
    </cofactor>
</comment>
<protein>
    <recommendedName>
        <fullName evidence="1">Protein phosphatase</fullName>
        <ecNumber evidence="1">3.1.3.16</ecNumber>
    </recommendedName>
</protein>
<evidence type="ECO:0000256" key="1">
    <source>
        <dbReference type="RuleBase" id="RU366020"/>
    </source>
</evidence>
<reference evidence="4 5" key="1">
    <citation type="submission" date="2023-10" db="EMBL/GenBank/DDBJ databases">
        <authorList>
            <person name="Maclean D."/>
            <person name="Macfadyen A."/>
        </authorList>
    </citation>
    <scope>NUCLEOTIDE SEQUENCE [LARGE SCALE GENOMIC DNA]</scope>
</reference>
<comment type="cofactor">
    <cofactor evidence="1">
        <name>Mg(2+)</name>
        <dbReference type="ChEBI" id="CHEBI:18420"/>
    </cofactor>
</comment>
<keyword evidence="1" id="KW-0479">Metal-binding</keyword>
<keyword evidence="1" id="KW-0378">Hydrolase</keyword>
<dbReference type="PANTHER" id="PTHR12320:SF1">
    <property type="entry name" value="PROTEIN PHOSPHATASE PTC7 HOMOLOG"/>
    <property type="match status" value="1"/>
</dbReference>
<dbReference type="InterPro" id="IPR039123">
    <property type="entry name" value="PPTC7"/>
</dbReference>
<dbReference type="Proteomes" id="UP001314263">
    <property type="component" value="Unassembled WGS sequence"/>
</dbReference>
<comment type="catalytic activity">
    <reaction evidence="1">
        <text>O-phospho-L-seryl-[protein] + H2O = L-seryl-[protein] + phosphate</text>
        <dbReference type="Rhea" id="RHEA:20629"/>
        <dbReference type="Rhea" id="RHEA-COMP:9863"/>
        <dbReference type="Rhea" id="RHEA-COMP:11604"/>
        <dbReference type="ChEBI" id="CHEBI:15377"/>
        <dbReference type="ChEBI" id="CHEBI:29999"/>
        <dbReference type="ChEBI" id="CHEBI:43474"/>
        <dbReference type="ChEBI" id="CHEBI:83421"/>
        <dbReference type="EC" id="3.1.3.16"/>
    </reaction>
</comment>
<dbReference type="InterPro" id="IPR001932">
    <property type="entry name" value="PPM-type_phosphatase-like_dom"/>
</dbReference>
<organism evidence="4 5">
    <name type="scientific">Coccomyxa viridis</name>
    <dbReference type="NCBI Taxonomy" id="1274662"/>
    <lineage>
        <taxon>Eukaryota</taxon>
        <taxon>Viridiplantae</taxon>
        <taxon>Chlorophyta</taxon>
        <taxon>core chlorophytes</taxon>
        <taxon>Trebouxiophyceae</taxon>
        <taxon>Trebouxiophyceae incertae sedis</taxon>
        <taxon>Coccomyxaceae</taxon>
        <taxon>Coccomyxa</taxon>
    </lineage>
</organism>
<dbReference type="SMART" id="SM00332">
    <property type="entry name" value="PP2Cc"/>
    <property type="match status" value="1"/>
</dbReference>
<proteinExistence type="inferred from homology"/>
<dbReference type="EMBL" id="CAUYUE010000002">
    <property type="protein sequence ID" value="CAK0739678.1"/>
    <property type="molecule type" value="Genomic_DNA"/>
</dbReference>
<dbReference type="GO" id="GO:0004722">
    <property type="term" value="F:protein serine/threonine phosphatase activity"/>
    <property type="evidence" value="ECO:0007669"/>
    <property type="project" value="UniProtKB-EC"/>
</dbReference>
<evidence type="ECO:0000313" key="4">
    <source>
        <dbReference type="EMBL" id="CAK0739678.1"/>
    </source>
</evidence>
<sequence>MASLMPSILSLCITGEQRHASAAVTDPAITDITSTEERKQLRLVFGTKVIPHPDKEAYGGEDAFFISNAGGGAMGVADGVGGWQESGINPAEYSRTFMRIACHYFEGKTIHPVTPTELKEESSQLLAKEADASSSSETEADDLQQEDFQKAADMLTARGALAAAHAGTRLPGSSTACVLRLNRVHGTVDTANLGDSGFMLVRSGRVVYRSPILQHFFDCPLQFGAAPDFSESTDNAEDAAVAELQVQPGDVLLAGSDGLWDNCFDSEILQMLPSRAEGAEQAAAVIAQLARQHAQDEKFKSPYIQEALKQGYDVPWLEKLSRMSFEDGKIQLGTLTGGKIDDITVLVAVVTEEDVPIEPVEPQAAPTEERDETQTGATNGSAQEQGVTVSS</sequence>
<feature type="region of interest" description="Disordered" evidence="2">
    <location>
        <begin position="355"/>
        <end position="391"/>
    </location>
</feature>
<dbReference type="GO" id="GO:0046872">
    <property type="term" value="F:metal ion binding"/>
    <property type="evidence" value="ECO:0007669"/>
    <property type="project" value="UniProtKB-UniRule"/>
</dbReference>
<comment type="caution">
    <text evidence="4">The sequence shown here is derived from an EMBL/GenBank/DDBJ whole genome shotgun (WGS) entry which is preliminary data.</text>
</comment>
<comment type="catalytic activity">
    <reaction evidence="1">
        <text>O-phospho-L-threonyl-[protein] + H2O = L-threonyl-[protein] + phosphate</text>
        <dbReference type="Rhea" id="RHEA:47004"/>
        <dbReference type="Rhea" id="RHEA-COMP:11060"/>
        <dbReference type="Rhea" id="RHEA-COMP:11605"/>
        <dbReference type="ChEBI" id="CHEBI:15377"/>
        <dbReference type="ChEBI" id="CHEBI:30013"/>
        <dbReference type="ChEBI" id="CHEBI:43474"/>
        <dbReference type="ChEBI" id="CHEBI:61977"/>
        <dbReference type="EC" id="3.1.3.16"/>
    </reaction>
</comment>
<dbReference type="InterPro" id="IPR036457">
    <property type="entry name" value="PPM-type-like_dom_sf"/>
</dbReference>
<evidence type="ECO:0000313" key="5">
    <source>
        <dbReference type="Proteomes" id="UP001314263"/>
    </source>
</evidence>
<dbReference type="EC" id="3.1.3.16" evidence="1"/>
<feature type="compositionally biased region" description="Polar residues" evidence="2">
    <location>
        <begin position="374"/>
        <end position="391"/>
    </location>
</feature>
<keyword evidence="5" id="KW-1185">Reference proteome</keyword>
<comment type="similarity">
    <text evidence="1">Belongs to the PP2C family.</text>
</comment>
<keyword evidence="1" id="KW-0904">Protein phosphatase</keyword>
<dbReference type="PANTHER" id="PTHR12320">
    <property type="entry name" value="PROTEIN PHOSPHATASE 2C"/>
    <property type="match status" value="1"/>
</dbReference>
<dbReference type="Gene3D" id="3.60.40.10">
    <property type="entry name" value="PPM-type phosphatase domain"/>
    <property type="match status" value="1"/>
</dbReference>
<dbReference type="SUPFAM" id="SSF81606">
    <property type="entry name" value="PP2C-like"/>
    <property type="match status" value="1"/>
</dbReference>
<name>A0AAV1HSG3_9CHLO</name>
<dbReference type="PROSITE" id="PS51746">
    <property type="entry name" value="PPM_2"/>
    <property type="match status" value="1"/>
</dbReference>
<evidence type="ECO:0000259" key="3">
    <source>
        <dbReference type="PROSITE" id="PS51746"/>
    </source>
</evidence>
<accession>A0AAV1HSG3</accession>
<keyword evidence="1" id="KW-0460">Magnesium</keyword>
<dbReference type="AlphaFoldDB" id="A0AAV1HSG3"/>
<dbReference type="SMART" id="SM00331">
    <property type="entry name" value="PP2C_SIG"/>
    <property type="match status" value="1"/>
</dbReference>
<keyword evidence="1" id="KW-0464">Manganese</keyword>
<evidence type="ECO:0000256" key="2">
    <source>
        <dbReference type="SAM" id="MobiDB-lite"/>
    </source>
</evidence>
<gene>
    <name evidence="4" type="ORF">CVIRNUC_001186</name>
</gene>
<feature type="domain" description="PPM-type phosphatase" evidence="3">
    <location>
        <begin position="44"/>
        <end position="350"/>
    </location>
</feature>